<dbReference type="EMBL" id="KL198017">
    <property type="protein sequence ID" value="KDQ20445.1"/>
    <property type="molecule type" value="Genomic_DNA"/>
</dbReference>
<dbReference type="InterPro" id="IPR057596">
    <property type="entry name" value="RDRP_core"/>
</dbReference>
<dbReference type="GO" id="GO:0003968">
    <property type="term" value="F:RNA-directed RNA polymerase activity"/>
    <property type="evidence" value="ECO:0007669"/>
    <property type="project" value="UniProtKB-KW"/>
</dbReference>
<dbReference type="HOGENOM" id="CLU_001366_2_1_1"/>
<evidence type="ECO:0000313" key="4">
    <source>
        <dbReference type="EMBL" id="KDQ20445.1"/>
    </source>
</evidence>
<keyword evidence="5" id="KW-1185">Reference proteome</keyword>
<dbReference type="AlphaFoldDB" id="A0A067N0H1"/>
<reference evidence="5" key="1">
    <citation type="journal article" date="2014" name="Proc. Natl. Acad. Sci. U.S.A.">
        <title>Extensive sampling of basidiomycete genomes demonstrates inadequacy of the white-rot/brown-rot paradigm for wood decay fungi.</title>
        <authorList>
            <person name="Riley R."/>
            <person name="Salamov A.A."/>
            <person name="Brown D.W."/>
            <person name="Nagy L.G."/>
            <person name="Floudas D."/>
            <person name="Held B.W."/>
            <person name="Levasseur A."/>
            <person name="Lombard V."/>
            <person name="Morin E."/>
            <person name="Otillar R."/>
            <person name="Lindquist E.A."/>
            <person name="Sun H."/>
            <person name="LaButti K.M."/>
            <person name="Schmutz J."/>
            <person name="Jabbour D."/>
            <person name="Luo H."/>
            <person name="Baker S.E."/>
            <person name="Pisabarro A.G."/>
            <person name="Walton J.D."/>
            <person name="Blanchette R.A."/>
            <person name="Henrissat B."/>
            <person name="Martin F."/>
            <person name="Cullen D."/>
            <person name="Hibbett D.S."/>
            <person name="Grigoriev I.V."/>
        </authorList>
    </citation>
    <scope>NUCLEOTIDE SEQUENCE [LARGE SCALE GENOMIC DNA]</scope>
    <source>
        <strain evidence="5">FD-172 SS1</strain>
    </source>
</reference>
<dbReference type="InterPro" id="IPR007855">
    <property type="entry name" value="RDRP"/>
</dbReference>
<comment type="similarity">
    <text evidence="1">Belongs to the RdRP family.</text>
</comment>
<evidence type="ECO:0000313" key="5">
    <source>
        <dbReference type="Proteomes" id="UP000027195"/>
    </source>
</evidence>
<dbReference type="Pfam" id="PF05183">
    <property type="entry name" value="RdRP"/>
    <property type="match status" value="1"/>
</dbReference>
<sequence>MEVFMRSIAFTANENDIKKGFANVLHSPRYASLAGGPPLNFNIHLFHQHGSTGPHKGCGVLTIPNQLVARRLLQDYGPSGAFQVVVRGRPILLSESRSAPRPDIIHGLLRTPYQDPTVWDRQKERERQLSQNVIVEHIQFGWYCRDGAFSVEWEAQPGHTKSQLTFHDETRELAIKLANSDILSLHTTSVIIRFSNIDSISFGGDTRRPCLIFSLQVTPAFEIRQGEMLEALIMAHQPRANNCKPRKRTSSLDGNHERVVSFVSNTLRLTLGSYGDLDDFRKMARIAGLPKIHASDPPVVYRGLFSKRNIDRLETWIATLPWKIAFQLLSIYRNQMVDPVELYSLRGEVTRLASTLDSHRASEALRLFGVRLRSLWADYENEGVMPQDNSVPLCLTLAEREATAAHSALRQKSSDGLFECYHVTFTPTSMFLEGPYPDQSNRVLRQFPEHQDNFLRVNFTDEDKLLFRWDRDVDGAAFVRERVGGIFQKGFDLAGKHFDFLAYSSSALKEHAVWFCTPFDHPTRGRVTAETIRQSLGNFDRVIYCPARYGARMSQAFSATDPSIVLEAEEIIYLRDIERNGSVFTDGIGTISREMADDIWSALGKLQKGKRPRYRRQAIPSAYQIRIGGYKGMLSVDYKMKEPTLCVRPSMDKFDAPNSRDIEIARAFDKPGPMYLNRPLIMILDTLGVPTHVFSRLQKIAVEDTKAAVGQLERAARLLEQHGLGTSFRLPSVMLNLYKEGFGFDENSNFTLADEFLQQSLHFGVNHILRELKHRARIPVKDCWTLVGIADVHDFLEEGEIFACIKELGQKSKYLEGPIMISRSPTMHPGDVQIVRAIGKPPPNSPFVHDEFPNCVVFSCKGQRSLPSCLGGGDLDGDLYNLVTLKDLHPPRRAKPAGYKAPELKTLDRPCTITDVADFVVEFINSDILGMIANQHLIIADQSERGVEDPDCILLAGLHSDAVDYPKTGRPVEQSMLPKLKFREKPDWSAGEMSYRSPGQHYQSQRALGHLYRAIEIKQDARPVDTQQVKRVCIEEALALVSSTYAVQRNHPVSALLRRLLRKYNLDVEWPVEIAAELTEQFLAFSTELQCICAMHTLSRSKSKQLSEEEVFIGSIMARSSQPRRRQDMISHMRTQSTELVTRVRAALAGEEEGEAEDWLLRAWVAWEISRELDDNFGAKSFGWVALGAFFEAAKEIDEREFEHRKI</sequence>
<dbReference type="GO" id="GO:0003723">
    <property type="term" value="F:RNA binding"/>
    <property type="evidence" value="ECO:0007669"/>
    <property type="project" value="UniProtKB-KW"/>
</dbReference>
<dbReference type="InterPro" id="IPR057503">
    <property type="entry name" value="PH_RdRP"/>
</dbReference>
<dbReference type="GO" id="GO:0030422">
    <property type="term" value="P:siRNA processing"/>
    <property type="evidence" value="ECO:0007669"/>
    <property type="project" value="TreeGrafter"/>
</dbReference>
<dbReference type="Proteomes" id="UP000027195">
    <property type="component" value="Unassembled WGS sequence"/>
</dbReference>
<organism evidence="4 5">
    <name type="scientific">Botryobasidium botryosum (strain FD-172 SS1)</name>
    <dbReference type="NCBI Taxonomy" id="930990"/>
    <lineage>
        <taxon>Eukaryota</taxon>
        <taxon>Fungi</taxon>
        <taxon>Dikarya</taxon>
        <taxon>Basidiomycota</taxon>
        <taxon>Agaricomycotina</taxon>
        <taxon>Agaricomycetes</taxon>
        <taxon>Cantharellales</taxon>
        <taxon>Botryobasidiaceae</taxon>
        <taxon>Botryobasidium</taxon>
    </lineage>
</organism>
<dbReference type="PANTHER" id="PTHR23079:SF55">
    <property type="entry name" value="RNA-DIRECTED RNA POLYMERASE"/>
    <property type="match status" value="1"/>
</dbReference>
<dbReference type="EC" id="2.7.7.48" evidence="1"/>
<feature type="domain" description="RdRP-like PH" evidence="3">
    <location>
        <begin position="168"/>
        <end position="295"/>
    </location>
</feature>
<comment type="catalytic activity">
    <reaction evidence="1">
        <text>RNA(n) + a ribonucleoside 5'-triphosphate = RNA(n+1) + diphosphate</text>
        <dbReference type="Rhea" id="RHEA:21248"/>
        <dbReference type="Rhea" id="RHEA-COMP:14527"/>
        <dbReference type="Rhea" id="RHEA-COMP:17342"/>
        <dbReference type="ChEBI" id="CHEBI:33019"/>
        <dbReference type="ChEBI" id="CHEBI:61557"/>
        <dbReference type="ChEBI" id="CHEBI:140395"/>
        <dbReference type="EC" id="2.7.7.48"/>
    </reaction>
</comment>
<dbReference type="Pfam" id="PF25358">
    <property type="entry name" value="PH_fung_RdRP"/>
    <property type="match status" value="1"/>
</dbReference>
<keyword evidence="1" id="KW-0548">Nucleotidyltransferase</keyword>
<dbReference type="GO" id="GO:0031380">
    <property type="term" value="C:nuclear RNA-directed RNA polymerase complex"/>
    <property type="evidence" value="ECO:0007669"/>
    <property type="project" value="TreeGrafter"/>
</dbReference>
<keyword evidence="1" id="KW-0696">RNA-directed RNA polymerase</keyword>
<evidence type="ECO:0000259" key="2">
    <source>
        <dbReference type="Pfam" id="PF05183"/>
    </source>
</evidence>
<keyword evidence="1" id="KW-0694">RNA-binding</keyword>
<feature type="domain" description="RDRP core" evidence="2">
    <location>
        <begin position="425"/>
        <end position="1015"/>
    </location>
</feature>
<protein>
    <recommendedName>
        <fullName evidence="1">RNA-dependent RNA polymerase</fullName>
        <ecNumber evidence="1">2.7.7.48</ecNumber>
    </recommendedName>
</protein>
<dbReference type="PANTHER" id="PTHR23079">
    <property type="entry name" value="RNA-DEPENDENT RNA POLYMERASE"/>
    <property type="match status" value="1"/>
</dbReference>
<dbReference type="STRING" id="930990.A0A067N0H1"/>
<proteinExistence type="inferred from homology"/>
<evidence type="ECO:0000259" key="3">
    <source>
        <dbReference type="Pfam" id="PF25358"/>
    </source>
</evidence>
<dbReference type="InParanoid" id="A0A067N0H1"/>
<accession>A0A067N0H1</accession>
<dbReference type="OrthoDB" id="6513042at2759"/>
<gene>
    <name evidence="4" type="ORF">BOTBODRAFT_124037</name>
</gene>
<dbReference type="FunCoup" id="A0A067N0H1">
    <property type="interactions" value="4"/>
</dbReference>
<evidence type="ECO:0000256" key="1">
    <source>
        <dbReference type="RuleBase" id="RU363098"/>
    </source>
</evidence>
<keyword evidence="1" id="KW-0808">Transferase</keyword>
<name>A0A067N0H1_BOTB1</name>